<reference evidence="2" key="1">
    <citation type="submission" date="2011-04" db="EMBL/GenBank/DDBJ databases">
        <title>Evolution of plant cell wall degrading machinery underlies the functional diversity of forest fungi.</title>
        <authorList>
            <consortium name="US DOE Joint Genome Institute (JGI-PGF)"/>
            <person name="Eastwood D.C."/>
            <person name="Floudas D."/>
            <person name="Binder M."/>
            <person name="Majcherczyk A."/>
            <person name="Schneider P."/>
            <person name="Aerts A."/>
            <person name="Asiegbu F.O."/>
            <person name="Baker S.E."/>
            <person name="Barry K."/>
            <person name="Bendiksby M."/>
            <person name="Blumentritt M."/>
            <person name="Coutinho P.M."/>
            <person name="Cullen D."/>
            <person name="Cullen D."/>
            <person name="Gathman A."/>
            <person name="Goodell B."/>
            <person name="Henrissat B."/>
            <person name="Ihrmark K."/>
            <person name="Kauserud H."/>
            <person name="Kohler A."/>
            <person name="LaButti K."/>
            <person name="Lapidus A."/>
            <person name="Lavin J.L."/>
            <person name="Lee Y.-H."/>
            <person name="Lindquist E."/>
            <person name="Lilly W."/>
            <person name="Lucas S."/>
            <person name="Morin E."/>
            <person name="Murat C."/>
            <person name="Oguiza J.A."/>
            <person name="Park J."/>
            <person name="Pisabarro A.G."/>
            <person name="Riley R."/>
            <person name="Rosling A."/>
            <person name="Salamov A."/>
            <person name="Schmidt O."/>
            <person name="Schmutz J."/>
            <person name="Skrede I."/>
            <person name="Stenlid J."/>
            <person name="Wiebenga A."/>
            <person name="Xie X."/>
            <person name="Kues U."/>
            <person name="Hibbett D.S."/>
            <person name="Hoffmeister D."/>
            <person name="Hogberg N."/>
            <person name="Martin F."/>
            <person name="Grigoriev I.V."/>
            <person name="Watkinson S.C."/>
        </authorList>
    </citation>
    <scope>NUCLEOTIDE SEQUENCE</scope>
    <source>
        <strain evidence="2">S7.9</strain>
    </source>
</reference>
<evidence type="ECO:0000256" key="1">
    <source>
        <dbReference type="SAM" id="MobiDB-lite"/>
    </source>
</evidence>
<organism>
    <name type="scientific">Serpula lacrymans var. lacrymans (strain S7.9)</name>
    <name type="common">Dry rot fungus</name>
    <dbReference type="NCBI Taxonomy" id="578457"/>
    <lineage>
        <taxon>Eukaryota</taxon>
        <taxon>Fungi</taxon>
        <taxon>Dikarya</taxon>
        <taxon>Basidiomycota</taxon>
        <taxon>Agaricomycotina</taxon>
        <taxon>Agaricomycetes</taxon>
        <taxon>Agaricomycetidae</taxon>
        <taxon>Boletales</taxon>
        <taxon>Coniophorineae</taxon>
        <taxon>Serpulaceae</taxon>
        <taxon>Serpula</taxon>
    </lineage>
</organism>
<feature type="compositionally biased region" description="Low complexity" evidence="1">
    <location>
        <begin position="83"/>
        <end position="100"/>
    </location>
</feature>
<accession>F8NN61</accession>
<feature type="region of interest" description="Disordered" evidence="1">
    <location>
        <begin position="1"/>
        <end position="231"/>
    </location>
</feature>
<feature type="compositionally biased region" description="Basic and acidic residues" evidence="1">
    <location>
        <begin position="101"/>
        <end position="129"/>
    </location>
</feature>
<dbReference type="EMBL" id="GL945431">
    <property type="protein sequence ID" value="EGO27982.1"/>
    <property type="molecule type" value="Genomic_DNA"/>
</dbReference>
<dbReference type="GeneID" id="18818355"/>
<feature type="compositionally biased region" description="Pro residues" evidence="1">
    <location>
        <begin position="17"/>
        <end position="26"/>
    </location>
</feature>
<dbReference type="AlphaFoldDB" id="F8NN61"/>
<proteinExistence type="predicted"/>
<dbReference type="Proteomes" id="UP000008064">
    <property type="component" value="Unassembled WGS sequence"/>
</dbReference>
<sequence length="397" mass="42708">MEEWRSYPAFPAAYPLTPLPDLPPSLPFARNTDQHVEPSAQSLPFRVPDTIQFPTVPEDTIMGSQEQGFGPSLPQPPKHEDPSSSGHSSDTTSSSSGSKKPSADDVRVQRMDDDADDAKKSEEESKSEGGDEGEDEDEGESDDGNEGEDDFDVTLRTPYRPIADKQEDGHEETMMSDDSNSSHPSRSTALTTADGASSLRSRTSSASLNSLFSTSDLSSVAGQKRSFPRGLTDIVKKASAYDSSEFSDDARNATIRGRRVSAVPYRLPQLSGGTLDGDDEDSDSSVSANVGNGIHDIAAFVGAKRRRVASPGASRGHHRPAIHAREVRRPSVTSRHVPVIARGKPAVHTRIRSSSRATNTKVVPAPRSPSEHPRRGSGDPPAPNPRVLRERTVRGKA</sequence>
<dbReference type="RefSeq" id="XP_007316073.1">
    <property type="nucleotide sequence ID" value="XM_007316011.1"/>
</dbReference>
<feature type="compositionally biased region" description="Low complexity" evidence="1">
    <location>
        <begin position="196"/>
        <end position="215"/>
    </location>
</feature>
<protein>
    <submittedName>
        <fullName evidence="2">Uncharacterized protein</fullName>
    </submittedName>
</protein>
<feature type="region of interest" description="Disordered" evidence="1">
    <location>
        <begin position="268"/>
        <end position="289"/>
    </location>
</feature>
<feature type="compositionally biased region" description="Basic and acidic residues" evidence="1">
    <location>
        <begin position="162"/>
        <end position="173"/>
    </location>
</feature>
<feature type="region of interest" description="Disordered" evidence="1">
    <location>
        <begin position="308"/>
        <end position="397"/>
    </location>
</feature>
<name>F8NN61_SERL9</name>
<feature type="compositionally biased region" description="Basic and acidic residues" evidence="1">
    <location>
        <begin position="387"/>
        <end position="397"/>
    </location>
</feature>
<feature type="compositionally biased region" description="Low complexity" evidence="1">
    <location>
        <begin position="176"/>
        <end position="187"/>
    </location>
</feature>
<gene>
    <name evidence="2" type="ORF">SERLADRAFT_462343</name>
</gene>
<feature type="compositionally biased region" description="Acidic residues" evidence="1">
    <location>
        <begin position="130"/>
        <end position="152"/>
    </location>
</feature>
<dbReference type="KEGG" id="sla:SERLADRAFT_462343"/>
<evidence type="ECO:0000313" key="2">
    <source>
        <dbReference type="EMBL" id="EGO27982.1"/>
    </source>
</evidence>
<dbReference type="HOGENOM" id="CLU_694764_0_0_1"/>